<dbReference type="Proteomes" id="UP000049983">
    <property type="component" value="Unassembled WGS sequence"/>
</dbReference>
<dbReference type="GeneID" id="97670078"/>
<evidence type="ECO:0000256" key="1">
    <source>
        <dbReference type="ARBA" id="ARBA00022729"/>
    </source>
</evidence>
<keyword evidence="1 4" id="KW-0732">Signal</keyword>
<evidence type="ECO:0000256" key="3">
    <source>
        <dbReference type="PIRSR" id="PIRSR039026-2"/>
    </source>
</evidence>
<feature type="binding site" evidence="3">
    <location>
        <position position="241"/>
    </location>
    <ligand>
        <name>substrate</name>
    </ligand>
</feature>
<dbReference type="CDD" id="cd13604">
    <property type="entry name" value="PBP2_TRAP_ketoacid_lactate_like"/>
    <property type="match status" value="1"/>
</dbReference>
<sequence length="366" mass="39379">MKRRDFLKAGATGTAAAAAATALAAPAIAQDVRQWRMVTAWPKNLPGPGVAAQMLADRITALSGGRIEVKLFAAGEIVPGNGVFDAVGQGTAELYHAVPAYWGSKSKGILLFGSQPFGLTAPEQAGWLIHGGGQALYDEIYGGFNLKPFLCGNSGPQWAGWFRTEINSVDDLKGLKFRSTGLASEMCSKLGMAVQAMSGPAMFQALQSGALDAGEFIGPWTDSALGYYQIAKNYYWPGVGEPSSAEECAVNLEAYNDLPDDLKAAVSHACASLYNDVLTEYNTKHAQALTQLVNEHDVMVRKLPDEVIVAMGNAAGEVITDLRSSDDELVKRITESFLAYRALMHEYMPYADNGQMNARLLDYKYD</sequence>
<organism evidence="5 6">
    <name type="scientific">Roseibium album</name>
    <dbReference type="NCBI Taxonomy" id="311410"/>
    <lineage>
        <taxon>Bacteria</taxon>
        <taxon>Pseudomonadati</taxon>
        <taxon>Pseudomonadota</taxon>
        <taxon>Alphaproteobacteria</taxon>
        <taxon>Hyphomicrobiales</taxon>
        <taxon>Stappiaceae</taxon>
        <taxon>Roseibium</taxon>
    </lineage>
</organism>
<dbReference type="EMBL" id="CXWC01000010">
    <property type="protein sequence ID" value="CTQ70898.1"/>
    <property type="molecule type" value="Genomic_DNA"/>
</dbReference>
<dbReference type="Pfam" id="PF03480">
    <property type="entry name" value="DctP"/>
    <property type="match status" value="1"/>
</dbReference>
<gene>
    <name evidence="5" type="ORF">LA5096_02706</name>
</gene>
<dbReference type="GO" id="GO:0031317">
    <property type="term" value="C:tripartite ATP-independent periplasmic transporter complex"/>
    <property type="evidence" value="ECO:0007669"/>
    <property type="project" value="InterPro"/>
</dbReference>
<feature type="chain" id="PRO_5009787667" evidence="4">
    <location>
        <begin position="25"/>
        <end position="366"/>
    </location>
</feature>
<accession>A0A0M6Z6I8</accession>
<evidence type="ECO:0000256" key="2">
    <source>
        <dbReference type="PIRSR" id="PIRSR039026-1"/>
    </source>
</evidence>
<keyword evidence="6" id="KW-1185">Reference proteome</keyword>
<dbReference type="STRING" id="311410.LA5095_01451"/>
<keyword evidence="5" id="KW-0675">Receptor</keyword>
<feature type="binding site" evidence="2">
    <location>
        <position position="157"/>
    </location>
    <ligand>
        <name>substrate</name>
    </ligand>
</feature>
<keyword evidence="3" id="KW-0479">Metal-binding</keyword>
<dbReference type="InterPro" id="IPR018389">
    <property type="entry name" value="DctP_fam"/>
</dbReference>
<dbReference type="GO" id="GO:0055085">
    <property type="term" value="P:transmembrane transport"/>
    <property type="evidence" value="ECO:0007669"/>
    <property type="project" value="InterPro"/>
</dbReference>
<dbReference type="GO" id="GO:0046872">
    <property type="term" value="F:metal ion binding"/>
    <property type="evidence" value="ECO:0007669"/>
    <property type="project" value="UniProtKB-KW"/>
</dbReference>
<reference evidence="6" key="1">
    <citation type="submission" date="2015-07" db="EMBL/GenBank/DDBJ databases">
        <authorList>
            <person name="Rodrigo-Torres Lidia"/>
            <person name="Arahal R.David."/>
        </authorList>
    </citation>
    <scope>NUCLEOTIDE SEQUENCE [LARGE SCALE GENOMIC DNA]</scope>
    <source>
        <strain evidence="6">CECT 5096</strain>
    </source>
</reference>
<protein>
    <submittedName>
        <fullName evidence="5">TRAP transporter solute receptor, DctP family</fullName>
    </submittedName>
</protein>
<evidence type="ECO:0000256" key="4">
    <source>
        <dbReference type="SAM" id="SignalP"/>
    </source>
</evidence>
<dbReference type="InterPro" id="IPR026289">
    <property type="entry name" value="SBP_TakP-like"/>
</dbReference>
<dbReference type="PANTHER" id="PTHR33376">
    <property type="match status" value="1"/>
</dbReference>
<dbReference type="InterPro" id="IPR006311">
    <property type="entry name" value="TAT_signal"/>
</dbReference>
<dbReference type="Gene3D" id="3.40.190.10">
    <property type="entry name" value="Periplasmic binding protein-like II"/>
    <property type="match status" value="1"/>
</dbReference>
<name>A0A0M6Z6I8_9HYPH</name>
<dbReference type="RefSeq" id="WP_055113482.1">
    <property type="nucleotide sequence ID" value="NZ_CANKXR010000015.1"/>
</dbReference>
<dbReference type="PIRSF" id="PIRSF039026">
    <property type="entry name" value="SiaP"/>
    <property type="match status" value="1"/>
</dbReference>
<dbReference type="OrthoDB" id="9780733at2"/>
<evidence type="ECO:0000313" key="5">
    <source>
        <dbReference type="EMBL" id="CTQ70898.1"/>
    </source>
</evidence>
<dbReference type="PANTHER" id="PTHR33376:SF5">
    <property type="entry name" value="EXTRACYTOPLASMIC SOLUTE RECEPTOR PROTEIN"/>
    <property type="match status" value="1"/>
</dbReference>
<dbReference type="PROSITE" id="PS51318">
    <property type="entry name" value="TAT"/>
    <property type="match status" value="1"/>
</dbReference>
<feature type="binding site" evidence="3">
    <location>
        <position position="215"/>
    </location>
    <ligand>
        <name>substrate</name>
    </ligand>
</feature>
<dbReference type="InterPro" id="IPR038404">
    <property type="entry name" value="TRAP_DctP_sf"/>
</dbReference>
<proteinExistence type="predicted"/>
<feature type="signal peptide" evidence="4">
    <location>
        <begin position="1"/>
        <end position="24"/>
    </location>
</feature>
<evidence type="ECO:0000313" key="6">
    <source>
        <dbReference type="Proteomes" id="UP000049983"/>
    </source>
</evidence>
<dbReference type="Gene3D" id="3.40.190.170">
    <property type="entry name" value="Bacterial extracellular solute-binding protein, family 7"/>
    <property type="match status" value="1"/>
</dbReference>
<feature type="binding site" evidence="2">
    <location>
        <position position="178"/>
    </location>
    <ligand>
        <name>substrate</name>
    </ligand>
</feature>
<dbReference type="AlphaFoldDB" id="A0A0M6Z6I8"/>
<feature type="binding site" evidence="3">
    <location>
        <position position="216"/>
    </location>
    <ligand>
        <name>Na(+)</name>
        <dbReference type="ChEBI" id="CHEBI:29101"/>
    </ligand>
</feature>